<accession>A0A0G0PVS1</accession>
<organism evidence="1 2">
    <name type="scientific">Candidatus Falkowbacteria bacterium GW2011_GWF2_39_8</name>
    <dbReference type="NCBI Taxonomy" id="1618642"/>
    <lineage>
        <taxon>Bacteria</taxon>
        <taxon>Candidatus Falkowiibacteriota</taxon>
    </lineage>
</organism>
<dbReference type="AlphaFoldDB" id="A0A0G0PVS1"/>
<name>A0A0G0PVS1_9BACT</name>
<dbReference type="EMBL" id="LBXO01000044">
    <property type="protein sequence ID" value="KKR32028.1"/>
    <property type="molecule type" value="Genomic_DNA"/>
</dbReference>
<protein>
    <submittedName>
        <fullName evidence="1">Uncharacterized protein</fullName>
    </submittedName>
</protein>
<gene>
    <name evidence="1" type="ORF">UT64_C0044G0005</name>
</gene>
<sequence>MKEIQLDLFKNPESMEAVLESAVEKCLEKEEFKNAEKLFVSFLIEVKEQLDPLIAPEKRLPFASPMFIEMVTKILEKNGRSYNDLMLLRADDRVERKKSKRSNIRYVDFSAPRGSDDDEENKFLKYG</sequence>
<comment type="caution">
    <text evidence="1">The sequence shown here is derived from an EMBL/GenBank/DDBJ whole genome shotgun (WGS) entry which is preliminary data.</text>
</comment>
<evidence type="ECO:0000313" key="1">
    <source>
        <dbReference type="EMBL" id="KKR32028.1"/>
    </source>
</evidence>
<evidence type="ECO:0000313" key="2">
    <source>
        <dbReference type="Proteomes" id="UP000034137"/>
    </source>
</evidence>
<reference evidence="1 2" key="1">
    <citation type="journal article" date="2015" name="Nature">
        <title>rRNA introns, odd ribosomes, and small enigmatic genomes across a large radiation of phyla.</title>
        <authorList>
            <person name="Brown C.T."/>
            <person name="Hug L.A."/>
            <person name="Thomas B.C."/>
            <person name="Sharon I."/>
            <person name="Castelle C.J."/>
            <person name="Singh A."/>
            <person name="Wilkins M.J."/>
            <person name="Williams K.H."/>
            <person name="Banfield J.F."/>
        </authorList>
    </citation>
    <scope>NUCLEOTIDE SEQUENCE [LARGE SCALE GENOMIC DNA]</scope>
</reference>
<dbReference type="Proteomes" id="UP000034137">
    <property type="component" value="Unassembled WGS sequence"/>
</dbReference>
<proteinExistence type="predicted"/>